<dbReference type="Gene3D" id="3.40.1110.10">
    <property type="entry name" value="Calcium-transporting ATPase, cytoplasmic domain N"/>
    <property type="match status" value="1"/>
</dbReference>
<dbReference type="Proteomes" id="UP000319897">
    <property type="component" value="Unassembled WGS sequence"/>
</dbReference>
<dbReference type="InterPro" id="IPR023299">
    <property type="entry name" value="ATPase_P-typ_cyto_dom_N"/>
</dbReference>
<feature type="transmembrane region" description="Helical" evidence="15">
    <location>
        <begin position="141"/>
        <end position="163"/>
    </location>
</feature>
<organism evidence="17 18">
    <name type="scientific">Sandaracinobacter neustonicus</name>
    <dbReference type="NCBI Taxonomy" id="1715348"/>
    <lineage>
        <taxon>Bacteria</taxon>
        <taxon>Pseudomonadati</taxon>
        <taxon>Pseudomonadota</taxon>
        <taxon>Alphaproteobacteria</taxon>
        <taxon>Sphingomonadales</taxon>
        <taxon>Sphingosinicellaceae</taxon>
        <taxon>Sandaracinobacter</taxon>
    </lineage>
</organism>
<dbReference type="GO" id="GO:0055070">
    <property type="term" value="P:copper ion homeostasis"/>
    <property type="evidence" value="ECO:0007669"/>
    <property type="project" value="TreeGrafter"/>
</dbReference>
<feature type="transmembrane region" description="Helical" evidence="15">
    <location>
        <begin position="355"/>
        <end position="373"/>
    </location>
</feature>
<dbReference type="GO" id="GO:0005507">
    <property type="term" value="F:copper ion binding"/>
    <property type="evidence" value="ECO:0007669"/>
    <property type="project" value="TreeGrafter"/>
</dbReference>
<dbReference type="RefSeq" id="WP_140929441.1">
    <property type="nucleotide sequence ID" value="NZ_VFSU01000034.1"/>
</dbReference>
<evidence type="ECO:0000256" key="2">
    <source>
        <dbReference type="ARBA" id="ARBA00006024"/>
    </source>
</evidence>
<dbReference type="InterPro" id="IPR018303">
    <property type="entry name" value="ATPase_P-typ_P_site"/>
</dbReference>
<evidence type="ECO:0000256" key="12">
    <source>
        <dbReference type="ARBA" id="ARBA00022989"/>
    </source>
</evidence>
<evidence type="ECO:0000313" key="17">
    <source>
        <dbReference type="EMBL" id="TPE58589.1"/>
    </source>
</evidence>
<dbReference type="InterPro" id="IPR036163">
    <property type="entry name" value="HMA_dom_sf"/>
</dbReference>
<feature type="transmembrane region" description="Helical" evidence="15">
    <location>
        <begin position="175"/>
        <end position="193"/>
    </location>
</feature>
<evidence type="ECO:0000256" key="11">
    <source>
        <dbReference type="ARBA" id="ARBA00022967"/>
    </source>
</evidence>
<keyword evidence="13" id="KW-0406">Ion transport</keyword>
<sequence length="723" mass="74931">MATLAPSNLDLFTAEAAPGERRIDLHVPAIHCAGCIRKVEGAVRSLPGITKARVNFTTRRLTAEWADGSLDPGAILAAVEAAGFEARPFAPADVAAQGSDPASRRLIKAMAVAGFAAMNIMLLSVSVWSGADGATRDLFHLISAAIALPTIAYSGMPFFSSAWGALRQGRTNMDVPISIGLVLATALSLYETFTRGHEAWFDAAVMLLFFLLLGRVADSLMRDRARAGVAALLKQSAPGALVRAPSGDTEWRPIESVAPGMTVLVAAGERVPVDGLVLEGGSAIDRSLVTGESLPEAVGPGGQLLAGTLNLDGPLAMKATAVGEASFLAQVVRLMEDAEQGRARYTRIADRAARLYAPVVHLAALFTAIGWLIAGAGLYQALVTAIAVLIITCPCALGLAVPAVQVRAASVLMKRGLLVKDGSALERLAECDTLIFDKTGTLTLGRPTPVGVLPLSDADLALAAGLAAKSRHPLSRALLAAARAQGITPTPLAEVTEHPGLGLEAQVNGERLRLGRPDWAGADAADTHLLALAFRKGGQPAVLIPFEDPLRPDAAAAIARLKRDGFEIRILSGDREAPVRHAAQALGIAHWDAGLAPADKLAAIEALKAEGHKVLVVGDGLNDAPMLAGGHASIAPSSASDAGQTAADMLFLNDSLMAVPQAVETARRADSHVRQNFVMAIGYNILAVPIAMAGFATPLIAAVAMSLSSLIVVGNALRLKAPK</sequence>
<dbReference type="OrthoDB" id="9813266at2"/>
<feature type="transmembrane region" description="Helical" evidence="15">
    <location>
        <begin position="699"/>
        <end position="717"/>
    </location>
</feature>
<proteinExistence type="inferred from homology"/>
<evidence type="ECO:0000256" key="10">
    <source>
        <dbReference type="ARBA" id="ARBA00022842"/>
    </source>
</evidence>
<dbReference type="Pfam" id="PF00702">
    <property type="entry name" value="Hydrolase"/>
    <property type="match status" value="1"/>
</dbReference>
<comment type="subcellular location">
    <subcellularLocation>
        <location evidence="1">Cell membrane</location>
        <topology evidence="1">Multi-pass membrane protein</topology>
    </subcellularLocation>
</comment>
<dbReference type="InterPro" id="IPR059000">
    <property type="entry name" value="ATPase_P-type_domA"/>
</dbReference>
<dbReference type="NCBIfam" id="TIGR01494">
    <property type="entry name" value="ATPase_P-type"/>
    <property type="match status" value="1"/>
</dbReference>
<dbReference type="Gene3D" id="2.70.150.10">
    <property type="entry name" value="Calcium-transporting ATPase, cytoplasmic transduction domain A"/>
    <property type="match status" value="1"/>
</dbReference>
<dbReference type="PROSITE" id="PS01047">
    <property type="entry name" value="HMA_1"/>
    <property type="match status" value="1"/>
</dbReference>
<evidence type="ECO:0000256" key="13">
    <source>
        <dbReference type="ARBA" id="ARBA00023065"/>
    </source>
</evidence>
<dbReference type="InterPro" id="IPR017969">
    <property type="entry name" value="Heavy-metal-associated_CS"/>
</dbReference>
<comment type="similarity">
    <text evidence="2 15">Belongs to the cation transport ATPase (P-type) (TC 3.A.3) family. Type IB subfamily.</text>
</comment>
<dbReference type="GO" id="GO:0005524">
    <property type="term" value="F:ATP binding"/>
    <property type="evidence" value="ECO:0007669"/>
    <property type="project" value="UniProtKB-UniRule"/>
</dbReference>
<evidence type="ECO:0000256" key="1">
    <source>
        <dbReference type="ARBA" id="ARBA00004651"/>
    </source>
</evidence>
<dbReference type="InterPro" id="IPR008250">
    <property type="entry name" value="ATPase_P-typ_transduc_dom_A_sf"/>
</dbReference>
<keyword evidence="8 15" id="KW-0547">Nucleotide-binding</keyword>
<evidence type="ECO:0000313" key="18">
    <source>
        <dbReference type="Proteomes" id="UP000319897"/>
    </source>
</evidence>
<feature type="transmembrane region" description="Helical" evidence="15">
    <location>
        <begin position="677"/>
        <end position="693"/>
    </location>
</feature>
<dbReference type="GO" id="GO:0043682">
    <property type="term" value="F:P-type divalent copper transporter activity"/>
    <property type="evidence" value="ECO:0007669"/>
    <property type="project" value="TreeGrafter"/>
</dbReference>
<dbReference type="SUPFAM" id="SSF81653">
    <property type="entry name" value="Calcium ATPase, transduction domain A"/>
    <property type="match status" value="1"/>
</dbReference>
<gene>
    <name evidence="17" type="primary">cadA</name>
    <name evidence="17" type="ORF">FJQ54_16150</name>
</gene>
<evidence type="ECO:0000256" key="4">
    <source>
        <dbReference type="ARBA" id="ARBA00022475"/>
    </source>
</evidence>
<protein>
    <submittedName>
        <fullName evidence="17">Cadmium-translocating P-type ATPase</fullName>
        <ecNumber evidence="17">3.6.3.3</ecNumber>
    </submittedName>
</protein>
<accession>A0A501XDQ7</accession>
<name>A0A501XDQ7_9SPHN</name>
<keyword evidence="3" id="KW-0813">Transport</keyword>
<dbReference type="InterPro" id="IPR036412">
    <property type="entry name" value="HAD-like_sf"/>
</dbReference>
<dbReference type="Pfam" id="PF00122">
    <property type="entry name" value="E1-E2_ATPase"/>
    <property type="match status" value="1"/>
</dbReference>
<dbReference type="EMBL" id="VFSU01000034">
    <property type="protein sequence ID" value="TPE58589.1"/>
    <property type="molecule type" value="Genomic_DNA"/>
</dbReference>
<dbReference type="NCBIfam" id="TIGR01525">
    <property type="entry name" value="ATPase-IB_hvy"/>
    <property type="match status" value="1"/>
</dbReference>
<reference evidence="17 18" key="1">
    <citation type="submission" date="2019-06" db="EMBL/GenBank/DDBJ databases">
        <authorList>
            <person name="Lee I."/>
            <person name="Jang G.I."/>
            <person name="Hwang C.Y."/>
        </authorList>
    </citation>
    <scope>NUCLEOTIDE SEQUENCE [LARGE SCALE GENOMIC DNA]</scope>
    <source>
        <strain evidence="17 18">PAMC 28131</strain>
    </source>
</reference>
<feature type="domain" description="HMA" evidence="16">
    <location>
        <begin position="21"/>
        <end position="87"/>
    </location>
</feature>
<keyword evidence="18" id="KW-1185">Reference proteome</keyword>
<dbReference type="PANTHER" id="PTHR43520">
    <property type="entry name" value="ATP7, ISOFORM B"/>
    <property type="match status" value="1"/>
</dbReference>
<feature type="transmembrane region" description="Helical" evidence="15">
    <location>
        <begin position="379"/>
        <end position="404"/>
    </location>
</feature>
<evidence type="ECO:0000256" key="14">
    <source>
        <dbReference type="ARBA" id="ARBA00023136"/>
    </source>
</evidence>
<keyword evidence="9 15" id="KW-0067">ATP-binding</keyword>
<dbReference type="InterPro" id="IPR001757">
    <property type="entry name" value="P_typ_ATPase"/>
</dbReference>
<dbReference type="Pfam" id="PF00403">
    <property type="entry name" value="HMA"/>
    <property type="match status" value="1"/>
</dbReference>
<evidence type="ECO:0000256" key="7">
    <source>
        <dbReference type="ARBA" id="ARBA00022723"/>
    </source>
</evidence>
<evidence type="ECO:0000256" key="8">
    <source>
        <dbReference type="ARBA" id="ARBA00022741"/>
    </source>
</evidence>
<dbReference type="PROSITE" id="PS00154">
    <property type="entry name" value="ATPASE_E1_E2"/>
    <property type="match status" value="1"/>
</dbReference>
<dbReference type="NCBIfam" id="TIGR01511">
    <property type="entry name" value="ATPase-IB1_Cu"/>
    <property type="match status" value="1"/>
</dbReference>
<dbReference type="SUPFAM" id="SSF55008">
    <property type="entry name" value="HMA, heavy metal-associated domain"/>
    <property type="match status" value="1"/>
</dbReference>
<dbReference type="GO" id="GO:0016887">
    <property type="term" value="F:ATP hydrolysis activity"/>
    <property type="evidence" value="ECO:0007669"/>
    <property type="project" value="InterPro"/>
</dbReference>
<keyword evidence="11" id="KW-1278">Translocase</keyword>
<dbReference type="InterPro" id="IPR006121">
    <property type="entry name" value="HMA_dom"/>
</dbReference>
<comment type="caution">
    <text evidence="17">The sequence shown here is derived from an EMBL/GenBank/DDBJ whole genome shotgun (WGS) entry which is preliminary data.</text>
</comment>
<dbReference type="AlphaFoldDB" id="A0A501XDQ7"/>
<evidence type="ECO:0000256" key="15">
    <source>
        <dbReference type="RuleBase" id="RU362081"/>
    </source>
</evidence>
<keyword evidence="12 15" id="KW-1133">Transmembrane helix</keyword>
<dbReference type="EC" id="3.6.3.3" evidence="17"/>
<keyword evidence="14 15" id="KW-0472">Membrane</keyword>
<evidence type="ECO:0000259" key="16">
    <source>
        <dbReference type="PROSITE" id="PS50846"/>
    </source>
</evidence>
<dbReference type="SUPFAM" id="SSF56784">
    <property type="entry name" value="HAD-like"/>
    <property type="match status" value="1"/>
</dbReference>
<keyword evidence="17" id="KW-0378">Hydrolase</keyword>
<keyword evidence="4 15" id="KW-1003">Cell membrane</keyword>
<evidence type="ECO:0000256" key="5">
    <source>
        <dbReference type="ARBA" id="ARBA00022553"/>
    </source>
</evidence>
<feature type="transmembrane region" description="Helical" evidence="15">
    <location>
        <begin position="109"/>
        <end position="129"/>
    </location>
</feature>
<dbReference type="PRINTS" id="PR00119">
    <property type="entry name" value="CATATPASE"/>
</dbReference>
<dbReference type="PROSITE" id="PS50846">
    <property type="entry name" value="HMA_2"/>
    <property type="match status" value="1"/>
</dbReference>
<dbReference type="InterPro" id="IPR023298">
    <property type="entry name" value="ATPase_P-typ_TM_dom_sf"/>
</dbReference>
<dbReference type="GO" id="GO:0005886">
    <property type="term" value="C:plasma membrane"/>
    <property type="evidence" value="ECO:0007669"/>
    <property type="project" value="UniProtKB-SubCell"/>
</dbReference>
<evidence type="ECO:0000256" key="9">
    <source>
        <dbReference type="ARBA" id="ARBA00022840"/>
    </source>
</evidence>
<dbReference type="Gene3D" id="3.40.50.1000">
    <property type="entry name" value="HAD superfamily/HAD-like"/>
    <property type="match status" value="1"/>
</dbReference>
<dbReference type="InterPro" id="IPR027256">
    <property type="entry name" value="P-typ_ATPase_IB"/>
</dbReference>
<feature type="transmembrane region" description="Helical" evidence="15">
    <location>
        <begin position="199"/>
        <end position="217"/>
    </location>
</feature>
<keyword evidence="7 15" id="KW-0479">Metal-binding</keyword>
<keyword evidence="10" id="KW-0460">Magnesium</keyword>
<keyword evidence="5" id="KW-0597">Phosphoprotein</keyword>
<evidence type="ECO:0000256" key="6">
    <source>
        <dbReference type="ARBA" id="ARBA00022692"/>
    </source>
</evidence>
<dbReference type="PRINTS" id="PR00943">
    <property type="entry name" value="CUATPASE"/>
</dbReference>
<evidence type="ECO:0000256" key="3">
    <source>
        <dbReference type="ARBA" id="ARBA00022448"/>
    </source>
</evidence>
<dbReference type="NCBIfam" id="TIGR01512">
    <property type="entry name" value="ATPase-IB2_Cd"/>
    <property type="match status" value="1"/>
</dbReference>
<dbReference type="InterPro" id="IPR023214">
    <property type="entry name" value="HAD_sf"/>
</dbReference>
<dbReference type="SUPFAM" id="SSF81665">
    <property type="entry name" value="Calcium ATPase, transmembrane domain M"/>
    <property type="match status" value="1"/>
</dbReference>
<dbReference type="PANTHER" id="PTHR43520:SF5">
    <property type="entry name" value="CATION-TRANSPORTING P-TYPE ATPASE-RELATED"/>
    <property type="match status" value="1"/>
</dbReference>
<keyword evidence="6 15" id="KW-0812">Transmembrane</keyword>
<dbReference type="Gene3D" id="3.30.70.100">
    <property type="match status" value="1"/>
</dbReference>
<dbReference type="CDD" id="cd00371">
    <property type="entry name" value="HMA"/>
    <property type="match status" value="1"/>
</dbReference>